<dbReference type="InterPro" id="IPR001667">
    <property type="entry name" value="DDH_dom"/>
</dbReference>
<dbReference type="GO" id="GO:0016787">
    <property type="term" value="F:hydrolase activity"/>
    <property type="evidence" value="ECO:0007669"/>
    <property type="project" value="UniProtKB-UniRule"/>
</dbReference>
<keyword evidence="3" id="KW-0812">Transmembrane</keyword>
<feature type="binding site" evidence="7">
    <location>
        <position position="439"/>
    </location>
    <ligand>
        <name>Mn(2+)</name>
        <dbReference type="ChEBI" id="CHEBI:29035"/>
        <label>2</label>
    </ligand>
</feature>
<dbReference type="GO" id="GO:0106409">
    <property type="term" value="F:cyclic-di-AMP phosphodiesterase activity"/>
    <property type="evidence" value="ECO:0007669"/>
    <property type="project" value="RHEA"/>
</dbReference>
<dbReference type="Pfam" id="PF24898">
    <property type="entry name" value="GGDEF_GdpP"/>
    <property type="match status" value="1"/>
</dbReference>
<dbReference type="SUPFAM" id="SSF64182">
    <property type="entry name" value="DHH phosphoesterases"/>
    <property type="match status" value="1"/>
</dbReference>
<comment type="catalytic activity">
    <reaction evidence="6">
        <text>3',3'-c-di-AMP + H2O = 5'-O-phosphonoadenylyl-(3'-&gt;5')-adenosine + H(+)</text>
        <dbReference type="Rhea" id="RHEA:54420"/>
        <dbReference type="ChEBI" id="CHEBI:15377"/>
        <dbReference type="ChEBI" id="CHEBI:15378"/>
        <dbReference type="ChEBI" id="CHEBI:71500"/>
        <dbReference type="ChEBI" id="CHEBI:138171"/>
    </reaction>
</comment>
<keyword evidence="7" id="KW-0479">Metal-binding</keyword>
<protein>
    <recommendedName>
        <fullName evidence="6">Cyclic-di-AMP phosphodiesterase</fullName>
        <ecNumber evidence="6">3.1.4.-</ecNumber>
    </recommendedName>
</protein>
<dbReference type="InterPro" id="IPR051319">
    <property type="entry name" value="Oligoribo/pAp-PDE_c-di-AMP_PDE"/>
</dbReference>
<evidence type="ECO:0000256" key="7">
    <source>
        <dbReference type="PIRSR" id="PIRSR026583-50"/>
    </source>
</evidence>
<dbReference type="Pfam" id="PF02272">
    <property type="entry name" value="DHHA1"/>
    <property type="match status" value="1"/>
</dbReference>
<dbReference type="GO" id="GO:0046872">
    <property type="term" value="F:metal ion binding"/>
    <property type="evidence" value="ECO:0007669"/>
    <property type="project" value="UniProtKB-KW"/>
</dbReference>
<keyword evidence="7" id="KW-0464">Manganese</keyword>
<evidence type="ECO:0000313" key="9">
    <source>
        <dbReference type="Proteomes" id="UP000062260"/>
    </source>
</evidence>
<dbReference type="PROSITE" id="PS50887">
    <property type="entry name" value="GGDEF"/>
    <property type="match status" value="1"/>
</dbReference>
<dbReference type="OrthoDB" id="9759476at2"/>
<accession>A0A109RHS3</accession>
<keyword evidence="6" id="KW-0378">Hydrolase</keyword>
<keyword evidence="2 6" id="KW-1003">Cell membrane</keyword>
<dbReference type="Gene3D" id="3.90.1640.10">
    <property type="entry name" value="inorganic pyrophosphatase (n-terminal core)"/>
    <property type="match status" value="1"/>
</dbReference>
<dbReference type="InterPro" id="IPR038763">
    <property type="entry name" value="DHH_sf"/>
</dbReference>
<dbReference type="PANTHER" id="PTHR47618:SF2">
    <property type="entry name" value="CYCLIC-DI-AMP PHOSPHODIESTERASE GDPP"/>
    <property type="match status" value="1"/>
</dbReference>
<dbReference type="KEGG" id="auh:AWM75_04615"/>
<dbReference type="SMART" id="SM00267">
    <property type="entry name" value="GGDEF"/>
    <property type="match status" value="1"/>
</dbReference>
<dbReference type="InterPro" id="IPR049553">
    <property type="entry name" value="GdpP-like_PAS"/>
</dbReference>
<dbReference type="InterPro" id="IPR014528">
    <property type="entry name" value="GdpP/PdeA"/>
</dbReference>
<reference evidence="8 9" key="1">
    <citation type="journal article" date="2016" name="Genome Announc.">
        <title>Complete Genome Sequences of Aerococcus christensenii CCUG 28831T, Aerococcus sanguinicola CCUG 43001T, Aerococcus urinae CCUG 36881T, Aerococcus urinaeequi CCUG 28094T, Aerococcus urinaehominis CCUG 42038 BT, and Aerococcus viridans CCUG 4311T.</title>
        <authorList>
            <person name="Carkaci D."/>
            <person name="Dargis R."/>
            <person name="Nielsen X.C."/>
            <person name="Skovgaard O."/>
            <person name="Fuursted K."/>
            <person name="Christensen J.J."/>
        </authorList>
    </citation>
    <scope>NUCLEOTIDE SEQUENCE [LARGE SCALE GENOMIC DNA]</scope>
    <source>
        <strain evidence="8 9">CCUG42038B</strain>
    </source>
</reference>
<dbReference type="EMBL" id="CP014163">
    <property type="protein sequence ID" value="AMB99326.1"/>
    <property type="molecule type" value="Genomic_DNA"/>
</dbReference>
<dbReference type="GO" id="GO:0005886">
    <property type="term" value="C:plasma membrane"/>
    <property type="evidence" value="ECO:0007669"/>
    <property type="project" value="UniProtKB-SubCell"/>
</dbReference>
<evidence type="ECO:0000256" key="5">
    <source>
        <dbReference type="ARBA" id="ARBA00023136"/>
    </source>
</evidence>
<dbReference type="Proteomes" id="UP000062260">
    <property type="component" value="Chromosome"/>
</dbReference>
<dbReference type="AlphaFoldDB" id="A0A109RHS3"/>
<dbReference type="InterPro" id="IPR000160">
    <property type="entry name" value="GGDEF_dom"/>
</dbReference>
<dbReference type="PIRSF" id="PIRSF026583">
    <property type="entry name" value="YybT"/>
    <property type="match status" value="1"/>
</dbReference>
<comment type="similarity">
    <text evidence="6">Belongs to the GdpP/PdeA phosphodiesterase family.</text>
</comment>
<feature type="binding site" evidence="7">
    <location>
        <position position="439"/>
    </location>
    <ligand>
        <name>Mn(2+)</name>
        <dbReference type="ChEBI" id="CHEBI:29035"/>
        <label>1</label>
    </ligand>
</feature>
<comment type="cofactor">
    <cofactor evidence="7">
        <name>Mn(2+)</name>
        <dbReference type="ChEBI" id="CHEBI:29035"/>
    </cofactor>
    <text evidence="7">For phosphodiesterase activity, probably binds 2 Mn(2+) per subunit.</text>
</comment>
<dbReference type="Pfam" id="PF01368">
    <property type="entry name" value="DHH"/>
    <property type="match status" value="1"/>
</dbReference>
<dbReference type="GO" id="GO:0003676">
    <property type="term" value="F:nucleic acid binding"/>
    <property type="evidence" value="ECO:0007669"/>
    <property type="project" value="UniProtKB-UniRule"/>
</dbReference>
<feature type="binding site" evidence="7">
    <location>
        <position position="370"/>
    </location>
    <ligand>
        <name>Mn(2+)</name>
        <dbReference type="ChEBI" id="CHEBI:29035"/>
        <label>2</label>
    </ligand>
</feature>
<evidence type="ECO:0000256" key="2">
    <source>
        <dbReference type="ARBA" id="ARBA00022475"/>
    </source>
</evidence>
<dbReference type="Gene3D" id="3.10.310.30">
    <property type="match status" value="1"/>
</dbReference>
<proteinExistence type="inferred from homology"/>
<dbReference type="FunFam" id="3.90.1640.10:FF:000002">
    <property type="entry name" value="Cyclic-di-AMP phosphodiesterase"/>
    <property type="match status" value="1"/>
</dbReference>
<feature type="binding site" evidence="7">
    <location>
        <position position="521"/>
    </location>
    <ligand>
        <name>Mn(2+)</name>
        <dbReference type="ChEBI" id="CHEBI:29035"/>
        <label>2</label>
    </ligand>
</feature>
<feature type="binding site" evidence="7">
    <location>
        <position position="368"/>
    </location>
    <ligand>
        <name>Mn(2+)</name>
        <dbReference type="ChEBI" id="CHEBI:29035"/>
        <label>1</label>
    </ligand>
</feature>
<feature type="binding site" evidence="7">
    <location>
        <position position="364"/>
    </location>
    <ligand>
        <name>Mn(2+)</name>
        <dbReference type="ChEBI" id="CHEBI:29035"/>
        <label>1</label>
    </ligand>
</feature>
<evidence type="ECO:0000256" key="3">
    <source>
        <dbReference type="ARBA" id="ARBA00022692"/>
    </source>
</evidence>
<sequence>MKKNIWNRSVSSFLKRPGIMIPLIASLVLAIVVIVLGFYGNFRIGLLIAIVMLLVTLLMVTAIINFVNRNQGYILDLTRDIDSVQNEILLKLPLGILILDENQDVQWLNPFMQQFFYKKEIIGLPLKEMDSEIKDLLAYFEANPETSQTKLAWQDRFFDVEIFREENTLYFLDITDYERIAVESHASRMVLGYVVIDNYDESVSNMTDSRKSTIDNFMTKQLSAWAEKYDSFMKRLDDDRFIMITTYGRLNEMEEDKFSVIDHIREATSKANYPLTVSMGLSYREPGENLNISGISGLAQSNLDLALSRGGDQIVIKTADSPARYYGGKTNPMEKRTHVRARQIATTIANMIQENEEEIFVMGHSYPDMDAIGACLGIRRIARMNGKRCYIVVDQDKVYSDIDRLIKELEKDEDLAADLISPSKASDRIKQNSLLFIVDVHKPSLTIQPDLIDQVNGVVIIDHHRKGEEFPVNVLLEYIEPYASSACELITEFFEYQNPEIDDEGITRIEATTMLAGIIVDTRNFSLRTGSRTFDAASYLKSVGADSILIQTLLKEDLSTYIARSELVESVEFLPPNIGIAAGDNDRAYDAVTAAQAADTLLSVQNIDASYVVFLRNDGRVGISARSLGNVSVQRIMEELGGGGHLSNAATQIPDVTVDQAVNMLKDVIANEMEEE</sequence>
<comment type="subcellular location">
    <subcellularLocation>
        <location evidence="1">Cell membrane</location>
        <topology evidence="1">Multi-pass membrane protein</topology>
    </subcellularLocation>
</comment>
<organism evidence="8 9">
    <name type="scientific">Aerococcus urinaehominis</name>
    <dbReference type="NCBI Taxonomy" id="128944"/>
    <lineage>
        <taxon>Bacteria</taxon>
        <taxon>Bacillati</taxon>
        <taxon>Bacillota</taxon>
        <taxon>Bacilli</taxon>
        <taxon>Lactobacillales</taxon>
        <taxon>Aerococcaceae</taxon>
        <taxon>Aerococcus</taxon>
    </lineage>
</organism>
<dbReference type="Pfam" id="PF21370">
    <property type="entry name" value="PAS_GdpP"/>
    <property type="match status" value="1"/>
</dbReference>
<evidence type="ECO:0000256" key="1">
    <source>
        <dbReference type="ARBA" id="ARBA00004651"/>
    </source>
</evidence>
<evidence type="ECO:0000313" key="8">
    <source>
        <dbReference type="EMBL" id="AMB99326.1"/>
    </source>
</evidence>
<name>A0A109RHS3_9LACT</name>
<reference evidence="9" key="2">
    <citation type="submission" date="2016-01" db="EMBL/GenBank/DDBJ databases">
        <title>Six Aerococcus type strain genome sequencing and assembly using PacBio and Illumina Hiseq.</title>
        <authorList>
            <person name="Carkaci D."/>
            <person name="Dargis R."/>
            <person name="Nielsen X.C."/>
            <person name="Skovgaard O."/>
            <person name="Fuursted K."/>
            <person name="Christensen J.J."/>
        </authorList>
    </citation>
    <scope>NUCLEOTIDE SEQUENCE [LARGE SCALE GENOMIC DNA]</scope>
    <source>
        <strain evidence="9">CCUG42038B</strain>
    </source>
</reference>
<feature type="binding site" evidence="7">
    <location>
        <position position="463"/>
    </location>
    <ligand>
        <name>Mn(2+)</name>
        <dbReference type="ChEBI" id="CHEBI:29035"/>
        <label>2</label>
    </ligand>
</feature>
<keyword evidence="5 6" id="KW-0472">Membrane</keyword>
<dbReference type="InterPro" id="IPR003156">
    <property type="entry name" value="DHHA1_dom"/>
</dbReference>
<comment type="function">
    <text evidence="6">Has phosphodiesterase (PDE) activity against cyclic-di-AMP (c-di-AMP).</text>
</comment>
<evidence type="ECO:0000256" key="4">
    <source>
        <dbReference type="ARBA" id="ARBA00022989"/>
    </source>
</evidence>
<evidence type="ECO:0000256" key="6">
    <source>
        <dbReference type="PIRNR" id="PIRNR026583"/>
    </source>
</evidence>
<dbReference type="Gene3D" id="3.30.450.20">
    <property type="entry name" value="PAS domain"/>
    <property type="match status" value="1"/>
</dbReference>
<keyword evidence="9" id="KW-1185">Reference proteome</keyword>
<dbReference type="STRING" id="128944.AWM75_04615"/>
<gene>
    <name evidence="8" type="ORF">AWM75_04615</name>
</gene>
<dbReference type="EC" id="3.1.4.-" evidence="6"/>
<dbReference type="PANTHER" id="PTHR47618">
    <property type="entry name" value="BIFUNCTIONAL OLIGORIBONUCLEASE AND PAP PHOSPHATASE NRNA"/>
    <property type="match status" value="1"/>
</dbReference>
<dbReference type="RefSeq" id="WP_067978840.1">
    <property type="nucleotide sequence ID" value="NZ_CP014163.1"/>
</dbReference>
<keyword evidence="4" id="KW-1133">Transmembrane helix</keyword>